<evidence type="ECO:0000313" key="3">
    <source>
        <dbReference type="Proteomes" id="UP000646745"/>
    </source>
</evidence>
<organism evidence="2 3">
    <name type="scientific">Salinicola rhizosphaerae</name>
    <dbReference type="NCBI Taxonomy" id="1443141"/>
    <lineage>
        <taxon>Bacteria</taxon>
        <taxon>Pseudomonadati</taxon>
        <taxon>Pseudomonadota</taxon>
        <taxon>Gammaproteobacteria</taxon>
        <taxon>Oceanospirillales</taxon>
        <taxon>Halomonadaceae</taxon>
        <taxon>Salinicola</taxon>
    </lineage>
</organism>
<keyword evidence="3" id="KW-1185">Reference proteome</keyword>
<evidence type="ECO:0008006" key="4">
    <source>
        <dbReference type="Google" id="ProtNLM"/>
    </source>
</evidence>
<feature type="chain" id="PRO_5045590870" description="YceI family protein" evidence="1">
    <location>
        <begin position="28"/>
        <end position="201"/>
    </location>
</feature>
<dbReference type="Proteomes" id="UP000646745">
    <property type="component" value="Unassembled WGS sequence"/>
</dbReference>
<dbReference type="RefSeq" id="WP_229809083.1">
    <property type="nucleotide sequence ID" value="NZ_BMZI01000005.1"/>
</dbReference>
<name>A0ABQ3E3E5_9GAMM</name>
<keyword evidence="1" id="KW-0732">Signal</keyword>
<accession>A0ABQ3E3E5</accession>
<dbReference type="Gene3D" id="2.40.128.110">
    <property type="entry name" value="Lipid/polyisoprenoid-binding, YceI-like"/>
    <property type="match status" value="1"/>
</dbReference>
<dbReference type="EMBL" id="BMZI01000005">
    <property type="protein sequence ID" value="GHB24549.1"/>
    <property type="molecule type" value="Genomic_DNA"/>
</dbReference>
<comment type="caution">
    <text evidence="2">The sequence shown here is derived from an EMBL/GenBank/DDBJ whole genome shotgun (WGS) entry which is preliminary data.</text>
</comment>
<proteinExistence type="predicted"/>
<protein>
    <recommendedName>
        <fullName evidence="4">YceI family protein</fullName>
    </recommendedName>
</protein>
<gene>
    <name evidence="2" type="ORF">GCM10009038_24540</name>
</gene>
<reference evidence="3" key="1">
    <citation type="journal article" date="2019" name="Int. J. Syst. Evol. Microbiol.">
        <title>The Global Catalogue of Microorganisms (GCM) 10K type strain sequencing project: providing services to taxonomists for standard genome sequencing and annotation.</title>
        <authorList>
            <consortium name="The Broad Institute Genomics Platform"/>
            <consortium name="The Broad Institute Genome Sequencing Center for Infectious Disease"/>
            <person name="Wu L."/>
            <person name="Ma J."/>
        </authorList>
    </citation>
    <scope>NUCLEOTIDE SEQUENCE [LARGE SCALE GENOMIC DNA]</scope>
    <source>
        <strain evidence="3">KCTC 32998</strain>
    </source>
</reference>
<sequence length="201" mass="22000">MSNMLMRKRAAIAMIGGLAVWCGVAQAAWQLDPARSQVTATVTEITSGGESVTHQHSLRRMEGQIASDGTLTLPIRLNQTDLLDRLGNLTPWMSSLTSTTLVTVTTQLPPERINSLAVGQSTVETLTLQTTSNGERHQERLPVRFTREATDLVRARNAQPVSLDGKELMQNQSVRSILSLLGYQQIGDEIPVELNAVLVDR</sequence>
<evidence type="ECO:0000313" key="2">
    <source>
        <dbReference type="EMBL" id="GHB24549.1"/>
    </source>
</evidence>
<evidence type="ECO:0000256" key="1">
    <source>
        <dbReference type="SAM" id="SignalP"/>
    </source>
</evidence>
<dbReference type="InterPro" id="IPR036761">
    <property type="entry name" value="TTHA0802/YceI-like_sf"/>
</dbReference>
<feature type="signal peptide" evidence="1">
    <location>
        <begin position="1"/>
        <end position="27"/>
    </location>
</feature>